<gene>
    <name evidence="7" type="primary">gluQ</name>
    <name evidence="11" type="ORF">TsocGM_00535</name>
</gene>
<feature type="binding site" evidence="7">
    <location>
        <position position="264"/>
    </location>
    <ligand>
        <name>ATP</name>
        <dbReference type="ChEBI" id="CHEBI:30616"/>
    </ligand>
</feature>
<keyword evidence="12" id="KW-1185">Reference proteome</keyword>
<feature type="region of interest" description="Disordered" evidence="9">
    <location>
        <begin position="1"/>
        <end position="24"/>
    </location>
</feature>
<feature type="binding site" evidence="7">
    <location>
        <position position="55"/>
    </location>
    <ligand>
        <name>L-glutamate</name>
        <dbReference type="ChEBI" id="CHEBI:29985"/>
    </ligand>
</feature>
<dbReference type="EMBL" id="RYZH01000001">
    <property type="protein sequence ID" value="RUL89795.1"/>
    <property type="molecule type" value="Genomic_DNA"/>
</dbReference>
<proteinExistence type="inferred from homology"/>
<dbReference type="Proteomes" id="UP000280296">
    <property type="component" value="Unassembled WGS sequence"/>
</dbReference>
<dbReference type="OrthoDB" id="9807503at2"/>
<dbReference type="GO" id="GO:0006424">
    <property type="term" value="P:glutamyl-tRNA aminoacylation"/>
    <property type="evidence" value="ECO:0007669"/>
    <property type="project" value="InterPro"/>
</dbReference>
<dbReference type="PROSITE" id="PS00178">
    <property type="entry name" value="AA_TRNA_LIGASE_I"/>
    <property type="match status" value="1"/>
</dbReference>
<feature type="binding site" evidence="7">
    <location>
        <position position="146"/>
    </location>
    <ligand>
        <name>Zn(2+)</name>
        <dbReference type="ChEBI" id="CHEBI:29105"/>
    </ligand>
</feature>
<comment type="caution">
    <text evidence="11">The sequence shown here is derived from an EMBL/GenBank/DDBJ whole genome shotgun (WGS) entry which is preliminary data.</text>
</comment>
<keyword evidence="3 7" id="KW-0547">Nucleotide-binding</keyword>
<feature type="binding site" evidence="7">
    <location>
        <position position="121"/>
    </location>
    <ligand>
        <name>Zn(2+)</name>
        <dbReference type="ChEBI" id="CHEBI:29105"/>
    </ligand>
</feature>
<dbReference type="GO" id="GO:0006400">
    <property type="term" value="P:tRNA modification"/>
    <property type="evidence" value="ECO:0007669"/>
    <property type="project" value="InterPro"/>
</dbReference>
<dbReference type="InterPro" id="IPR049940">
    <property type="entry name" value="GluQ/Sye"/>
</dbReference>
<keyword evidence="6 7" id="KW-0030">Aminoacyl-tRNA synthetase</keyword>
<feature type="short sequence motif" description="'HIGH' region" evidence="7">
    <location>
        <begin position="22"/>
        <end position="32"/>
    </location>
</feature>
<feature type="short sequence motif" description="'KMSKS' region" evidence="7">
    <location>
        <begin position="261"/>
        <end position="265"/>
    </location>
</feature>
<dbReference type="PANTHER" id="PTHR43311">
    <property type="entry name" value="GLUTAMATE--TRNA LIGASE"/>
    <property type="match status" value="1"/>
</dbReference>
<dbReference type="SUPFAM" id="SSF52374">
    <property type="entry name" value="Nucleotidylyl transferase"/>
    <property type="match status" value="1"/>
</dbReference>
<feature type="binding site" evidence="7">
    <location>
        <position position="223"/>
    </location>
    <ligand>
        <name>L-glutamate</name>
        <dbReference type="ChEBI" id="CHEBI:29985"/>
    </ligand>
</feature>
<evidence type="ECO:0000256" key="5">
    <source>
        <dbReference type="ARBA" id="ARBA00022840"/>
    </source>
</evidence>
<evidence type="ECO:0000259" key="10">
    <source>
        <dbReference type="Pfam" id="PF00749"/>
    </source>
</evidence>
<dbReference type="InterPro" id="IPR000924">
    <property type="entry name" value="Glu/Gln-tRNA-synth"/>
</dbReference>
<feature type="binding site" evidence="7">
    <location>
        <position position="142"/>
    </location>
    <ligand>
        <name>Zn(2+)</name>
        <dbReference type="ChEBI" id="CHEBI:29105"/>
    </ligand>
</feature>
<dbReference type="GO" id="GO:0005524">
    <property type="term" value="F:ATP binding"/>
    <property type="evidence" value="ECO:0007669"/>
    <property type="project" value="UniProtKB-KW"/>
</dbReference>
<evidence type="ECO:0000256" key="7">
    <source>
        <dbReference type="HAMAP-Rule" id="MF_01428"/>
    </source>
</evidence>
<dbReference type="InterPro" id="IPR022380">
    <property type="entry name" value="Glu-Q_tRNA(Asp)_Synthase"/>
</dbReference>
<evidence type="ECO:0000256" key="6">
    <source>
        <dbReference type="ARBA" id="ARBA00023146"/>
    </source>
</evidence>
<dbReference type="HAMAP" id="MF_01428">
    <property type="entry name" value="Glu_Q_tRNA_synth"/>
    <property type="match status" value="1"/>
</dbReference>
<reference evidence="11 12" key="1">
    <citation type="submission" date="2018-12" db="EMBL/GenBank/DDBJ databases">
        <authorList>
            <person name="Toschakov S.V."/>
        </authorList>
    </citation>
    <scope>NUCLEOTIDE SEQUENCE [LARGE SCALE GENOMIC DNA]</scope>
    <source>
        <strain evidence="11 12">GM2012</strain>
    </source>
</reference>
<dbReference type="NCBIfam" id="NF004315">
    <property type="entry name" value="PRK05710.1-4"/>
    <property type="match status" value="1"/>
</dbReference>
<evidence type="ECO:0000256" key="2">
    <source>
        <dbReference type="ARBA" id="ARBA00022723"/>
    </source>
</evidence>
<dbReference type="InterPro" id="IPR020058">
    <property type="entry name" value="Glu/Gln-tRNA-synth_Ib_cat-dom"/>
</dbReference>
<dbReference type="PANTHER" id="PTHR43311:SF1">
    <property type="entry name" value="GLUTAMYL-Q TRNA(ASP) SYNTHETASE"/>
    <property type="match status" value="1"/>
</dbReference>
<sequence length="328" mass="35798">MSAPGEETGQVGCAGEVGRLAPSPTGGLHVGHSRTFLVAWLMARRAGGRVVFRVEDIDASRVRPGMAEQAMADLRWLGIDWDEGPDVGGPHGPYLQSERFDRFEAALDLLKRAELVYPCTCSRSEIRRAASAPHLGEEGPVYPGTCAERSAGDARLIRDRPFAWRFRAGEEPVAWDDLFRGRLEMVPSAIEGDFVVGRSDGSPSYQLAVVVDDAAMGVTQVIRGDDLISSTPRQLLLYRALELVPPRFGHVPLVLGPDGRRLAKRDESIKLSTLREGGMDPRRLVGWIGETLGMGSGEPASPSEYLRRFEPDLVPEGPVAFDRSAIEQ</sequence>
<keyword evidence="2 7" id="KW-0479">Metal-binding</keyword>
<keyword evidence="5 7" id="KW-0067">ATP-binding</keyword>
<name>A0A432MS40_9BACT</name>
<dbReference type="AlphaFoldDB" id="A0A432MS40"/>
<feature type="binding site" evidence="7">
    <location>
        <position position="119"/>
    </location>
    <ligand>
        <name>Zn(2+)</name>
        <dbReference type="ChEBI" id="CHEBI:29105"/>
    </ligand>
</feature>
<comment type="function">
    <text evidence="7">Catalyzes the tRNA-independent activation of glutamate in presence of ATP and the subsequent transfer of glutamate onto a tRNA(Asp). Glutamate is transferred on the 2-amino-5-(4,5-dihydroxy-2-cyclopenten-1-yl) moiety of the queuosine in the wobble position of the QUC anticodon.</text>
</comment>
<dbReference type="GO" id="GO:0008270">
    <property type="term" value="F:zinc ion binding"/>
    <property type="evidence" value="ECO:0007669"/>
    <property type="project" value="UniProtKB-UniRule"/>
</dbReference>
<dbReference type="Pfam" id="PF00749">
    <property type="entry name" value="tRNA-synt_1c"/>
    <property type="match status" value="1"/>
</dbReference>
<dbReference type="RefSeq" id="WP_126723469.1">
    <property type="nucleotide sequence ID" value="NZ_RYZH01000001.1"/>
</dbReference>
<organism evidence="11 12">
    <name type="scientific">Tautonia sociabilis</name>
    <dbReference type="NCBI Taxonomy" id="2080755"/>
    <lineage>
        <taxon>Bacteria</taxon>
        <taxon>Pseudomonadati</taxon>
        <taxon>Planctomycetota</taxon>
        <taxon>Planctomycetia</taxon>
        <taxon>Isosphaerales</taxon>
        <taxon>Isosphaeraceae</taxon>
        <taxon>Tautonia</taxon>
    </lineage>
</organism>
<evidence type="ECO:0000256" key="3">
    <source>
        <dbReference type="ARBA" id="ARBA00022741"/>
    </source>
</evidence>
<dbReference type="Gene3D" id="3.40.50.620">
    <property type="entry name" value="HUPs"/>
    <property type="match status" value="1"/>
</dbReference>
<dbReference type="GO" id="GO:0005829">
    <property type="term" value="C:cytosol"/>
    <property type="evidence" value="ECO:0007669"/>
    <property type="project" value="TreeGrafter"/>
</dbReference>
<evidence type="ECO:0000313" key="12">
    <source>
        <dbReference type="Proteomes" id="UP000280296"/>
    </source>
</evidence>
<feature type="binding site" evidence="7">
    <location>
        <begin position="19"/>
        <end position="23"/>
    </location>
    <ligand>
        <name>L-glutamate</name>
        <dbReference type="ChEBI" id="CHEBI:29985"/>
    </ligand>
</feature>
<keyword evidence="4 7" id="KW-0862">Zinc</keyword>
<dbReference type="GO" id="GO:0004818">
    <property type="term" value="F:glutamate-tRNA ligase activity"/>
    <property type="evidence" value="ECO:0007669"/>
    <property type="project" value="TreeGrafter"/>
</dbReference>
<evidence type="ECO:0000256" key="9">
    <source>
        <dbReference type="SAM" id="MobiDB-lite"/>
    </source>
</evidence>
<feature type="binding site" evidence="7">
    <location>
        <position position="205"/>
    </location>
    <ligand>
        <name>L-glutamate</name>
        <dbReference type="ChEBI" id="CHEBI:29985"/>
    </ligand>
</feature>
<dbReference type="EC" id="6.1.1.-" evidence="7"/>
<keyword evidence="1 7" id="KW-0436">Ligase</keyword>
<keyword evidence="8" id="KW-0648">Protein biosynthesis</keyword>
<dbReference type="PRINTS" id="PR00987">
    <property type="entry name" value="TRNASYNTHGLU"/>
</dbReference>
<accession>A0A432MS40</accession>
<evidence type="ECO:0000313" key="11">
    <source>
        <dbReference type="EMBL" id="RUL89795.1"/>
    </source>
</evidence>
<dbReference type="InterPro" id="IPR014729">
    <property type="entry name" value="Rossmann-like_a/b/a_fold"/>
</dbReference>
<feature type="domain" description="Glutamyl/glutaminyl-tRNA synthetase class Ib catalytic" evidence="10">
    <location>
        <begin position="19"/>
        <end position="289"/>
    </location>
</feature>
<dbReference type="NCBIfam" id="TIGR03838">
    <property type="entry name" value="queuosine_YadB"/>
    <property type="match status" value="1"/>
</dbReference>
<evidence type="ECO:0000256" key="4">
    <source>
        <dbReference type="ARBA" id="ARBA00022833"/>
    </source>
</evidence>
<reference evidence="11 12" key="2">
    <citation type="submission" date="2019-01" db="EMBL/GenBank/DDBJ databases">
        <title>Tautonia sociabilis, a novel thermotolerant planctomycete of Isosphaeraceae family, isolated from a 4000 m deep subterranean habitat.</title>
        <authorList>
            <person name="Kovaleva O.L."/>
            <person name="Elcheninov A.G."/>
            <person name="Van Heerden E."/>
            <person name="Toshchakov S.V."/>
            <person name="Novikov A."/>
            <person name="Bonch-Osmolovskaya E.A."/>
            <person name="Kublanov I.V."/>
        </authorList>
    </citation>
    <scope>NUCLEOTIDE SEQUENCE [LARGE SCALE GENOMIC DNA]</scope>
    <source>
        <strain evidence="11 12">GM2012</strain>
    </source>
</reference>
<protein>
    <recommendedName>
        <fullName evidence="7">Glutamyl-Q tRNA(Asp) synthetase</fullName>
        <shortName evidence="7">Glu-Q-RSs</shortName>
        <ecNumber evidence="7">6.1.1.-</ecNumber>
    </recommendedName>
</protein>
<comment type="similarity">
    <text evidence="7">Belongs to the class-I aminoacyl-tRNA synthetase family. GluQ subfamily.</text>
</comment>
<comment type="cofactor">
    <cofactor evidence="7">
        <name>Zn(2+)</name>
        <dbReference type="ChEBI" id="CHEBI:29105"/>
    </cofactor>
    <text evidence="7">Binds 1 zinc ion per subunit.</text>
</comment>
<evidence type="ECO:0000256" key="8">
    <source>
        <dbReference type="RuleBase" id="RU363037"/>
    </source>
</evidence>
<dbReference type="InterPro" id="IPR001412">
    <property type="entry name" value="aa-tRNA-synth_I_CS"/>
</dbReference>
<evidence type="ECO:0000256" key="1">
    <source>
        <dbReference type="ARBA" id="ARBA00022598"/>
    </source>
</evidence>